<protein>
    <submittedName>
        <fullName evidence="1">NUDIX family hydrolase</fullName>
    </submittedName>
</protein>
<organism evidence="1 2">
    <name type="scientific">Halobacterium hubeiense</name>
    <dbReference type="NCBI Taxonomy" id="1407499"/>
    <lineage>
        <taxon>Archaea</taxon>
        <taxon>Methanobacteriati</taxon>
        <taxon>Methanobacteriota</taxon>
        <taxon>Stenosarchaea group</taxon>
        <taxon>Halobacteria</taxon>
        <taxon>Halobacteriales</taxon>
        <taxon>Halobacteriaceae</taxon>
        <taxon>Halobacterium</taxon>
    </lineage>
</organism>
<dbReference type="SUPFAM" id="SSF55811">
    <property type="entry name" value="Nudix"/>
    <property type="match status" value="1"/>
</dbReference>
<accession>A0A0U5CVX6</accession>
<dbReference type="STRING" id="1407499.HHUB_1517"/>
<name>A0A0U5CVX6_9EURY</name>
<evidence type="ECO:0000313" key="1">
    <source>
        <dbReference type="EMBL" id="CQH49382.1"/>
    </source>
</evidence>
<keyword evidence="2" id="KW-1185">Reference proteome</keyword>
<dbReference type="KEGG" id="hhb:Hhub_1517"/>
<keyword evidence="1" id="KW-0378">Hydrolase</keyword>
<dbReference type="AlphaFoldDB" id="A0A0U5CVX6"/>
<dbReference type="EMBL" id="LN831302">
    <property type="protein sequence ID" value="CQH49382.1"/>
    <property type="molecule type" value="Genomic_DNA"/>
</dbReference>
<reference evidence="2" key="1">
    <citation type="journal article" date="2016" name="Environ. Microbiol.">
        <title>The complete genome of a viable archaeum isolated from 123-million-year-old rock salt.</title>
        <authorList>
            <person name="Jaakkola S.T."/>
            <person name="Pfeiffer F."/>
            <person name="Ravantti J.J."/>
            <person name="Guo Q."/>
            <person name="Liu Y."/>
            <person name="Chen X."/>
            <person name="Ma H."/>
            <person name="Yang C."/>
            <person name="Oksanen H.M."/>
            <person name="Bamford D.H."/>
        </authorList>
    </citation>
    <scope>NUCLEOTIDE SEQUENCE</scope>
    <source>
        <strain evidence="2">JI20-1</strain>
    </source>
</reference>
<dbReference type="Gene3D" id="3.90.79.10">
    <property type="entry name" value="Nucleoside Triphosphate Pyrophosphohydrolase"/>
    <property type="match status" value="1"/>
</dbReference>
<gene>
    <name evidence="1" type="ORF">HHUB_1517</name>
</gene>
<evidence type="ECO:0000313" key="2">
    <source>
        <dbReference type="Proteomes" id="UP000066737"/>
    </source>
</evidence>
<dbReference type="Proteomes" id="UP000066737">
    <property type="component" value="Chromosome I"/>
</dbReference>
<dbReference type="GO" id="GO:0016787">
    <property type="term" value="F:hydrolase activity"/>
    <property type="evidence" value="ECO:0007669"/>
    <property type="project" value="UniProtKB-KW"/>
</dbReference>
<dbReference type="OrthoDB" id="252463at2157"/>
<proteinExistence type="predicted"/>
<sequence length="129" mass="14826">MWAVTATTARCLIRDLDELLVEEVTDPDEGRVYRPLGRDVRADESPEEAVREAFRETLGVDLSWVTVLGDYDGVRVFEASVDDRWLYDETGVTVYDPDTEETTRLAWLHVEDFEKYGEVLRPEGLLDDL</sequence>
<dbReference type="InterPro" id="IPR015797">
    <property type="entry name" value="NUDIX_hydrolase-like_dom_sf"/>
</dbReference>